<dbReference type="RefSeq" id="WP_209687606.1">
    <property type="nucleotide sequence ID" value="NZ_JAGGLU010000018.1"/>
</dbReference>
<evidence type="ECO:0000256" key="7">
    <source>
        <dbReference type="ARBA" id="ARBA00023027"/>
    </source>
</evidence>
<dbReference type="InterPro" id="IPR047001">
    <property type="entry name" value="MnmG_C_subdom"/>
</dbReference>
<keyword evidence="5 10" id="KW-0819">tRNA processing</keyword>
<name>A0ABS4MHR6_9LACO</name>
<dbReference type="SMART" id="SM01228">
    <property type="entry name" value="GIDA_assoc_3"/>
    <property type="match status" value="1"/>
</dbReference>
<dbReference type="PROSITE" id="PS01280">
    <property type="entry name" value="GIDA_1"/>
    <property type="match status" value="1"/>
</dbReference>
<keyword evidence="4 10" id="KW-0285">Flavoprotein</keyword>
<proteinExistence type="inferred from homology"/>
<comment type="subcellular location">
    <subcellularLocation>
        <location evidence="10">Cytoplasm</location>
    </subcellularLocation>
</comment>
<dbReference type="Pfam" id="PF01134">
    <property type="entry name" value="GIDA"/>
    <property type="match status" value="1"/>
</dbReference>
<evidence type="ECO:0000256" key="1">
    <source>
        <dbReference type="ARBA" id="ARBA00001974"/>
    </source>
</evidence>
<reference evidence="13 14" key="1">
    <citation type="submission" date="2021-03" db="EMBL/GenBank/DDBJ databases">
        <title>Genomic Encyclopedia of Type Strains, Phase IV (KMG-IV): sequencing the most valuable type-strain genomes for metagenomic binning, comparative biology and taxonomic classification.</title>
        <authorList>
            <person name="Goeker M."/>
        </authorList>
    </citation>
    <scope>NUCLEOTIDE SEQUENCE [LARGE SCALE GENOMIC DNA]</scope>
    <source>
        <strain evidence="13 14">DSM 101872</strain>
    </source>
</reference>
<feature type="binding site" evidence="10">
    <location>
        <begin position="15"/>
        <end position="20"/>
    </location>
    <ligand>
        <name>FAD</name>
        <dbReference type="ChEBI" id="CHEBI:57692"/>
    </ligand>
</feature>
<dbReference type="PRINTS" id="PR00411">
    <property type="entry name" value="PNDRDTASEI"/>
</dbReference>
<sequence length="635" mass="70648">MKTYDSNEYDVIVVGAGHAGCEAALAAAHMGEKTLLLTINLDMVAFMPCNPSVGGPAKGTVVREIDALGGQMGKNIDATYVQMRMLNTGKGPAVRALRAQADKWQYHEHMKDVIENTPNLTLRQAVADELVVEDGVCRGVITNTGAKYHAKSVVLTTGTAARGKIIIGELAYSSGPNNSLPSVKLPENLERLGFKLRRFKTGTPPRVDGNTIDYSKTEEEPGDQEPRHFSYTSKDEDYIKVEDQLSCYMTYTNPTTHEIIRKNLDRAPMFSGVIKGVGPRYCPSIEDKVVRFADKDRHQIFLEPEGRNTKEIYVGDFSTSMPEEVQLQMVHSVAGLEHAELMRPGYAIEYDVIEPWQLKHTLETKNIKGLFTAGQMNGTSGYEEAAGQGLIAGINAALSAQNKPGFTLQRDEAYIGVLIDDLVTKGTNEPYRLLTSRAEYRLLLRHDNADLRLTAKGHELGLIDDERYQTFLEKKQAISQAMKHIAEIKIHPTDEVQAYLASVKQDRLNAGVTAADFIKRPRVTIDAVEELTGEVISEDRYVKEQIEIALKYEGYIKKEKAMVEKLHRLESKKIPDRIDYSAIPSLATEARQKFEKIRPESIAQAERISGVNPADLAILTAYIQQGRIAKLPEDK</sequence>
<feature type="domain" description="tRNA uridine 5-carboxymethylaminomethyl modification enzyme C-terminal subdomain" evidence="12">
    <location>
        <begin position="550"/>
        <end position="621"/>
    </location>
</feature>
<comment type="caution">
    <text evidence="13">The sequence shown here is derived from an EMBL/GenBank/DDBJ whole genome shotgun (WGS) entry which is preliminary data.</text>
</comment>
<gene>
    <name evidence="10" type="primary">mnmG</name>
    <name evidence="10" type="synonym">gidA</name>
    <name evidence="13" type="ORF">J2Z60_002085</name>
</gene>
<comment type="similarity">
    <text evidence="2 10">Belongs to the MnmG family.</text>
</comment>
<comment type="caution">
    <text evidence="10">Lacks conserved residue(s) required for the propagation of feature annotation.</text>
</comment>
<dbReference type="InterPro" id="IPR026904">
    <property type="entry name" value="MnmG_C"/>
</dbReference>
<dbReference type="PANTHER" id="PTHR11806">
    <property type="entry name" value="GLUCOSE INHIBITED DIVISION PROTEIN A"/>
    <property type="match status" value="1"/>
</dbReference>
<keyword evidence="6 10" id="KW-0274">FAD</keyword>
<dbReference type="Pfam" id="PF21680">
    <property type="entry name" value="GIDA_C_1st"/>
    <property type="match status" value="1"/>
</dbReference>
<dbReference type="Gene3D" id="1.10.10.1800">
    <property type="entry name" value="tRNA uridine 5-carboxymethylaminomethyl modification enzyme MnmG/GidA"/>
    <property type="match status" value="1"/>
</dbReference>
<dbReference type="InterPro" id="IPR040131">
    <property type="entry name" value="MnmG_N"/>
</dbReference>
<evidence type="ECO:0000256" key="5">
    <source>
        <dbReference type="ARBA" id="ARBA00022694"/>
    </source>
</evidence>
<dbReference type="NCBIfam" id="TIGR00136">
    <property type="entry name" value="mnmG_gidA"/>
    <property type="match status" value="1"/>
</dbReference>
<dbReference type="PROSITE" id="PS01281">
    <property type="entry name" value="GIDA_2"/>
    <property type="match status" value="1"/>
</dbReference>
<dbReference type="Gene3D" id="3.50.50.60">
    <property type="entry name" value="FAD/NAD(P)-binding domain"/>
    <property type="match status" value="2"/>
</dbReference>
<dbReference type="InterPro" id="IPR049312">
    <property type="entry name" value="GIDA_C_N"/>
</dbReference>
<dbReference type="HAMAP" id="MF_00129">
    <property type="entry name" value="MnmG_GidA"/>
    <property type="match status" value="1"/>
</dbReference>
<protein>
    <recommendedName>
        <fullName evidence="3 10">tRNA uridine 5-carboxymethylaminomethyl modification enzyme MnmG</fullName>
    </recommendedName>
    <alternativeName>
        <fullName evidence="9 10">Glucose-inhibited division protein A</fullName>
    </alternativeName>
</protein>
<dbReference type="Pfam" id="PF13932">
    <property type="entry name" value="SAM_GIDA_C"/>
    <property type="match status" value="1"/>
</dbReference>
<evidence type="ECO:0000256" key="9">
    <source>
        <dbReference type="ARBA" id="ARBA00031800"/>
    </source>
</evidence>
<dbReference type="InterPro" id="IPR044920">
    <property type="entry name" value="MnmG_C_subdom_sf"/>
</dbReference>
<keyword evidence="10" id="KW-0963">Cytoplasm</keyword>
<evidence type="ECO:0000259" key="12">
    <source>
        <dbReference type="SMART" id="SM01228"/>
    </source>
</evidence>
<evidence type="ECO:0000313" key="14">
    <source>
        <dbReference type="Proteomes" id="UP001519292"/>
    </source>
</evidence>
<evidence type="ECO:0000256" key="4">
    <source>
        <dbReference type="ARBA" id="ARBA00022630"/>
    </source>
</evidence>
<comment type="cofactor">
    <cofactor evidence="1 10">
        <name>FAD</name>
        <dbReference type="ChEBI" id="CHEBI:57692"/>
    </cofactor>
</comment>
<evidence type="ECO:0000256" key="8">
    <source>
        <dbReference type="ARBA" id="ARBA00025948"/>
    </source>
</evidence>
<dbReference type="PANTHER" id="PTHR11806:SF0">
    <property type="entry name" value="PROTEIN MTO1 HOMOLOG, MITOCHONDRIAL"/>
    <property type="match status" value="1"/>
</dbReference>
<keyword evidence="14" id="KW-1185">Reference proteome</keyword>
<evidence type="ECO:0000256" key="6">
    <source>
        <dbReference type="ARBA" id="ARBA00022827"/>
    </source>
</evidence>
<dbReference type="Gene3D" id="1.10.150.570">
    <property type="entry name" value="GidA associated domain, C-terminal subdomain"/>
    <property type="match status" value="1"/>
</dbReference>
<dbReference type="InterPro" id="IPR002218">
    <property type="entry name" value="MnmG-rel"/>
</dbReference>
<comment type="function">
    <text evidence="10">NAD-binding protein involved in the addition of a carboxymethylaminomethyl (cmnm) group at the wobble position (U34) of certain tRNAs, forming tRNA-cmnm(5)s(2)U34.</text>
</comment>
<dbReference type="SUPFAM" id="SSF51905">
    <property type="entry name" value="FAD/NAD(P)-binding domain"/>
    <property type="match status" value="1"/>
</dbReference>
<feature type="compositionally biased region" description="Basic and acidic residues" evidence="11">
    <location>
        <begin position="215"/>
        <end position="230"/>
    </location>
</feature>
<organism evidence="13 14">
    <name type="scientific">Lactobacillus colini</name>
    <dbReference type="NCBI Taxonomy" id="1819254"/>
    <lineage>
        <taxon>Bacteria</taxon>
        <taxon>Bacillati</taxon>
        <taxon>Bacillota</taxon>
        <taxon>Bacilli</taxon>
        <taxon>Lactobacillales</taxon>
        <taxon>Lactobacillaceae</taxon>
        <taxon>Lactobacillus</taxon>
    </lineage>
</organism>
<evidence type="ECO:0000256" key="10">
    <source>
        <dbReference type="HAMAP-Rule" id="MF_00129"/>
    </source>
</evidence>
<evidence type="ECO:0000256" key="2">
    <source>
        <dbReference type="ARBA" id="ARBA00007653"/>
    </source>
</evidence>
<evidence type="ECO:0000256" key="3">
    <source>
        <dbReference type="ARBA" id="ARBA00020461"/>
    </source>
</evidence>
<dbReference type="InterPro" id="IPR020595">
    <property type="entry name" value="MnmG-rel_CS"/>
</dbReference>
<dbReference type="InterPro" id="IPR004416">
    <property type="entry name" value="MnmG"/>
</dbReference>
<dbReference type="EMBL" id="JAGGLU010000018">
    <property type="protein sequence ID" value="MBP2058894.1"/>
    <property type="molecule type" value="Genomic_DNA"/>
</dbReference>
<dbReference type="InterPro" id="IPR036188">
    <property type="entry name" value="FAD/NAD-bd_sf"/>
</dbReference>
<feature type="region of interest" description="Disordered" evidence="11">
    <location>
        <begin position="205"/>
        <end position="230"/>
    </location>
</feature>
<evidence type="ECO:0000256" key="11">
    <source>
        <dbReference type="SAM" id="MobiDB-lite"/>
    </source>
</evidence>
<evidence type="ECO:0000313" key="13">
    <source>
        <dbReference type="EMBL" id="MBP2058894.1"/>
    </source>
</evidence>
<feature type="binding site" evidence="10">
    <location>
        <begin position="278"/>
        <end position="292"/>
    </location>
    <ligand>
        <name>NAD(+)</name>
        <dbReference type="ChEBI" id="CHEBI:57540"/>
    </ligand>
</feature>
<dbReference type="PRINTS" id="PR00368">
    <property type="entry name" value="FADPNR"/>
</dbReference>
<comment type="subunit">
    <text evidence="8 10">Homodimer. Heterotetramer of two MnmE and two MnmG subunits.</text>
</comment>
<keyword evidence="7 10" id="KW-0520">NAD</keyword>
<dbReference type="Proteomes" id="UP001519292">
    <property type="component" value="Unassembled WGS sequence"/>
</dbReference>
<accession>A0ABS4MHR6</accession>